<dbReference type="GO" id="GO:0005975">
    <property type="term" value="P:carbohydrate metabolic process"/>
    <property type="evidence" value="ECO:0007669"/>
    <property type="project" value="InterPro"/>
</dbReference>
<evidence type="ECO:0000313" key="7">
    <source>
        <dbReference type="EMBL" id="PTQ99460.1"/>
    </source>
</evidence>
<dbReference type="Gene3D" id="2.115.10.20">
    <property type="entry name" value="Glycosyl hydrolase domain, family 43"/>
    <property type="match status" value="1"/>
</dbReference>
<dbReference type="InterPro" id="IPR006710">
    <property type="entry name" value="Glyco_hydro_43"/>
</dbReference>
<dbReference type="InterPro" id="IPR050727">
    <property type="entry name" value="GH43_arabinanases"/>
</dbReference>
<keyword evidence="6" id="KW-0732">Signal</keyword>
<dbReference type="OrthoDB" id="9763933at2"/>
<accession>A0A2T5JCG9</accession>
<proteinExistence type="inferred from homology"/>
<dbReference type="EMBL" id="QAOQ01000002">
    <property type="protein sequence ID" value="PTQ99460.1"/>
    <property type="molecule type" value="Genomic_DNA"/>
</dbReference>
<evidence type="ECO:0000256" key="3">
    <source>
        <dbReference type="ARBA" id="ARBA00022801"/>
    </source>
</evidence>
<evidence type="ECO:0000256" key="6">
    <source>
        <dbReference type="SAM" id="SignalP"/>
    </source>
</evidence>
<comment type="similarity">
    <text evidence="2 5">Belongs to the glycosyl hydrolase 43 family.</text>
</comment>
<dbReference type="PANTHER" id="PTHR43301">
    <property type="entry name" value="ARABINAN ENDO-1,5-ALPHA-L-ARABINOSIDASE"/>
    <property type="match status" value="1"/>
</dbReference>
<evidence type="ECO:0000256" key="2">
    <source>
        <dbReference type="ARBA" id="ARBA00009865"/>
    </source>
</evidence>
<reference evidence="7 8" key="1">
    <citation type="submission" date="2018-04" db="EMBL/GenBank/DDBJ databases">
        <title>Genomic Encyclopedia of Archaeal and Bacterial Type Strains, Phase II (KMG-II): from individual species to whole genera.</title>
        <authorList>
            <person name="Goeker M."/>
        </authorList>
    </citation>
    <scope>NUCLEOTIDE SEQUENCE [LARGE SCALE GENOMIC DNA]</scope>
    <source>
        <strain evidence="7 8">DSM 26809</strain>
    </source>
</reference>
<name>A0A2T5JCG9_9SPHI</name>
<dbReference type="PANTHER" id="PTHR43301:SF3">
    <property type="entry name" value="ARABINAN ENDO-1,5-ALPHA-L-ARABINOSIDASE A-RELATED"/>
    <property type="match status" value="1"/>
</dbReference>
<dbReference type="InterPro" id="IPR023296">
    <property type="entry name" value="Glyco_hydro_beta-prop_sf"/>
</dbReference>
<keyword evidence="8" id="KW-1185">Reference proteome</keyword>
<protein>
    <submittedName>
        <fullName evidence="7">Glycosyl hydrolase family 43</fullName>
    </submittedName>
</protein>
<keyword evidence="3 5" id="KW-0378">Hydrolase</keyword>
<sequence length="331" mass="37025">MKNLIFGALVGLLAVTVLNVSAQQAPLQSSEQKLKDIRLRDVCVLADKASGTYYMIGAGRQATVVEYISKDLVNWTGPKEVYRTPPDLWPGAPINAIWAPEMHAYNGKYYLFLTFSTNKLLPEQWDNWRPRVVRGSTILVGDSPTGPFKAFLNHSTPSPDLITLDGTFWVEDGKPYMVFAHEWVQISNGTIEYLPLKDDLSEAVDKPKLMFRASFAKWPRPSPTEGCYVTDGPYLYKSKSGKLMMIWSSFTNSGYTVGVAISDSGKLAGPWHHDNTPLFDKDGGHGMLFHSFDGKLLMALHTPNNREAQPHFYYIDDKGETLKVTGEAPRE</sequence>
<evidence type="ECO:0000256" key="5">
    <source>
        <dbReference type="RuleBase" id="RU361187"/>
    </source>
</evidence>
<dbReference type="Pfam" id="PF04616">
    <property type="entry name" value="Glyco_hydro_43"/>
    <property type="match status" value="1"/>
</dbReference>
<dbReference type="GO" id="GO:0004553">
    <property type="term" value="F:hydrolase activity, hydrolyzing O-glycosyl compounds"/>
    <property type="evidence" value="ECO:0007669"/>
    <property type="project" value="InterPro"/>
</dbReference>
<dbReference type="SUPFAM" id="SSF75005">
    <property type="entry name" value="Arabinanase/levansucrase/invertase"/>
    <property type="match status" value="1"/>
</dbReference>
<gene>
    <name evidence="7" type="ORF">C8P68_102284</name>
</gene>
<organism evidence="7 8">
    <name type="scientific">Mucilaginibacter yixingensis</name>
    <dbReference type="NCBI Taxonomy" id="1295612"/>
    <lineage>
        <taxon>Bacteria</taxon>
        <taxon>Pseudomonadati</taxon>
        <taxon>Bacteroidota</taxon>
        <taxon>Sphingobacteriia</taxon>
        <taxon>Sphingobacteriales</taxon>
        <taxon>Sphingobacteriaceae</taxon>
        <taxon>Mucilaginibacter</taxon>
    </lineage>
</organism>
<dbReference type="RefSeq" id="WP_107827387.1">
    <property type="nucleotide sequence ID" value="NZ_CP160205.1"/>
</dbReference>
<comment type="pathway">
    <text evidence="1">Glycan metabolism; L-arabinan degradation.</text>
</comment>
<evidence type="ECO:0000313" key="8">
    <source>
        <dbReference type="Proteomes" id="UP000244168"/>
    </source>
</evidence>
<keyword evidence="4 5" id="KW-0326">Glycosidase</keyword>
<feature type="chain" id="PRO_5015681882" evidence="6">
    <location>
        <begin position="23"/>
        <end position="331"/>
    </location>
</feature>
<dbReference type="AlphaFoldDB" id="A0A2T5JCG9"/>
<dbReference type="CDD" id="cd08981">
    <property type="entry name" value="GH43_Bt1873-like"/>
    <property type="match status" value="1"/>
</dbReference>
<dbReference type="Proteomes" id="UP000244168">
    <property type="component" value="Unassembled WGS sequence"/>
</dbReference>
<evidence type="ECO:0000256" key="1">
    <source>
        <dbReference type="ARBA" id="ARBA00004834"/>
    </source>
</evidence>
<evidence type="ECO:0000256" key="4">
    <source>
        <dbReference type="ARBA" id="ARBA00023295"/>
    </source>
</evidence>
<comment type="caution">
    <text evidence="7">The sequence shown here is derived from an EMBL/GenBank/DDBJ whole genome shotgun (WGS) entry which is preliminary data.</text>
</comment>
<feature type="signal peptide" evidence="6">
    <location>
        <begin position="1"/>
        <end position="22"/>
    </location>
</feature>